<dbReference type="InterPro" id="IPR003593">
    <property type="entry name" value="AAA+_ATPase"/>
</dbReference>
<gene>
    <name evidence="9" type="ORF">FO059_07580</name>
</gene>
<evidence type="ECO:0000313" key="9">
    <source>
        <dbReference type="EMBL" id="QDQ97219.1"/>
    </source>
</evidence>
<dbReference type="InterPro" id="IPR027417">
    <property type="entry name" value="P-loop_NTPase"/>
</dbReference>
<dbReference type="SUPFAM" id="SSF55811">
    <property type="entry name" value="Nudix"/>
    <property type="match status" value="1"/>
</dbReference>
<dbReference type="InterPro" id="IPR050093">
    <property type="entry name" value="ABC_SmlMolc_Importer"/>
</dbReference>
<keyword evidence="10" id="KW-1185">Reference proteome</keyword>
<dbReference type="InterPro" id="IPR020084">
    <property type="entry name" value="NUDIX_hydrolase_CS"/>
</dbReference>
<dbReference type="SUPFAM" id="SSF52540">
    <property type="entry name" value="P-loop containing nucleoside triphosphate hydrolases"/>
    <property type="match status" value="1"/>
</dbReference>
<dbReference type="PANTHER" id="PTHR42781">
    <property type="entry name" value="SPERMIDINE/PUTRESCINE IMPORT ATP-BINDING PROTEIN POTA"/>
    <property type="match status" value="1"/>
</dbReference>
<reference evidence="9 10" key="2">
    <citation type="submission" date="2019-07" db="EMBL/GenBank/DDBJ databases">
        <authorList>
            <person name="Huang Y."/>
        </authorList>
    </citation>
    <scope>NUCLEOTIDE SEQUENCE [LARGE SCALE GENOMIC DNA]</scope>
    <source>
        <strain evidence="9 10">HY188</strain>
    </source>
</reference>
<dbReference type="GO" id="GO:0005524">
    <property type="term" value="F:ATP binding"/>
    <property type="evidence" value="ECO:0007669"/>
    <property type="project" value="UniProtKB-KW"/>
</dbReference>
<dbReference type="PROSITE" id="PS00211">
    <property type="entry name" value="ABC_TRANSPORTER_1"/>
    <property type="match status" value="1"/>
</dbReference>
<dbReference type="Gene3D" id="3.90.79.10">
    <property type="entry name" value="Nucleoside Triphosphate Pyrophosphohydrolase"/>
    <property type="match status" value="1"/>
</dbReference>
<dbReference type="EMBL" id="CP041765">
    <property type="protein sequence ID" value="QDQ97219.1"/>
    <property type="molecule type" value="Genomic_DNA"/>
</dbReference>
<dbReference type="RefSeq" id="WP_143907697.1">
    <property type="nucleotide sequence ID" value="NZ_CP041765.1"/>
</dbReference>
<dbReference type="PROSITE" id="PS00893">
    <property type="entry name" value="NUDIX_BOX"/>
    <property type="match status" value="1"/>
</dbReference>
<proteinExistence type="inferred from homology"/>
<evidence type="ECO:0000256" key="3">
    <source>
        <dbReference type="ARBA" id="ARBA00022741"/>
    </source>
</evidence>
<reference evidence="9 10" key="1">
    <citation type="submission" date="2019-07" db="EMBL/GenBank/DDBJ databases">
        <title>Tomitella cavernea sp. nov., an actinomycete isolated from soil.</title>
        <authorList>
            <person name="Cheng J."/>
        </authorList>
    </citation>
    <scope>NUCLEOTIDE SEQUENCE [LARGE SCALE GENOMIC DNA]</scope>
    <source>
        <strain evidence="9 10">HY188</strain>
    </source>
</reference>
<dbReference type="Proteomes" id="UP000317344">
    <property type="component" value="Chromosome"/>
</dbReference>
<protein>
    <submittedName>
        <fullName evidence="9">ATP-binding cassette domain-containing protein</fullName>
    </submittedName>
</protein>
<dbReference type="Pfam" id="PF00293">
    <property type="entry name" value="NUDIX"/>
    <property type="match status" value="1"/>
</dbReference>
<name>A0A516X2A6_9ACTN</name>
<feature type="domain" description="Nudix hydrolase" evidence="8">
    <location>
        <begin position="392"/>
        <end position="523"/>
    </location>
</feature>
<dbReference type="AlphaFoldDB" id="A0A516X2A6"/>
<dbReference type="PANTHER" id="PTHR42781:SF4">
    <property type="entry name" value="SPERMIDINE_PUTRESCINE IMPORT ATP-BINDING PROTEIN POTA"/>
    <property type="match status" value="1"/>
</dbReference>
<evidence type="ECO:0000259" key="7">
    <source>
        <dbReference type="PROSITE" id="PS50893"/>
    </source>
</evidence>
<feature type="region of interest" description="Disordered" evidence="6">
    <location>
        <begin position="339"/>
        <end position="370"/>
    </location>
</feature>
<dbReference type="Pfam" id="PF00005">
    <property type="entry name" value="ABC_tran"/>
    <property type="match status" value="1"/>
</dbReference>
<evidence type="ECO:0000259" key="8">
    <source>
        <dbReference type="PROSITE" id="PS51462"/>
    </source>
</evidence>
<dbReference type="GO" id="GO:0016887">
    <property type="term" value="F:ATP hydrolysis activity"/>
    <property type="evidence" value="ECO:0007669"/>
    <property type="project" value="InterPro"/>
</dbReference>
<dbReference type="PROSITE" id="PS51462">
    <property type="entry name" value="NUDIX"/>
    <property type="match status" value="1"/>
</dbReference>
<comment type="similarity">
    <text evidence="1">Belongs to the Nudix hydrolase family.</text>
</comment>
<sequence length="527" mass="54651">MSASSDARLQVRGLTVDYGDVRAVDTVDLGVGGPGRSVVALLGPSGCGKSTLLRAVAGIEPLTGGSVVFDGEDVTRLPAHRRGFGLLFQDGQLFPHRSVAGNIGYGLRGAWGRPRGTRAARAERIEELLELVGLEGYGGRRVGELSGGQAQRVALARALAPRPRLLLLDEPLSALDRELRDRLAVDISRILAATGTPALVVTHDHGEASTLAETIAVMRDGKLVQEAAPRLLWRHPRDDATARFLGYPLVVDGLVRDGVATCALGGVPVAYPDGPVRLGLRAESVHARPAACAGSGVGPHAVTGTVESVTVLPSRTLVSVATGGPGTGADGAGAVVATWRGDAGSGGPDPARNAVPDQPVPDGGSPGRDPVIGESVALRPVPGMVAVIVEGSVREVAAGVVIRGGRVLIAQRAHPPSLDGLWEFPGGKAEAGESGPVALRRELHEELGVTVRVGDRLDGEVELDPPGRAQGAGPTLLRAYPATIEAGEPRATEHRALHWASAEDLARMPLVDNDRLWIPALQALLRE</sequence>
<keyword evidence="4" id="KW-0378">Hydrolase</keyword>
<keyword evidence="2" id="KW-0813">Transport</keyword>
<feature type="domain" description="ABC transporter" evidence="7">
    <location>
        <begin position="9"/>
        <end position="245"/>
    </location>
</feature>
<evidence type="ECO:0000256" key="1">
    <source>
        <dbReference type="ARBA" id="ARBA00005582"/>
    </source>
</evidence>
<evidence type="ECO:0000313" key="10">
    <source>
        <dbReference type="Proteomes" id="UP000317344"/>
    </source>
</evidence>
<accession>A0A516X2A6</accession>
<dbReference type="PRINTS" id="PR00502">
    <property type="entry name" value="NUDIXFAMILY"/>
</dbReference>
<dbReference type="InterPro" id="IPR000086">
    <property type="entry name" value="NUDIX_hydrolase_dom"/>
</dbReference>
<keyword evidence="3" id="KW-0547">Nucleotide-binding</keyword>
<dbReference type="SMART" id="SM00382">
    <property type="entry name" value="AAA"/>
    <property type="match status" value="1"/>
</dbReference>
<dbReference type="KEGG" id="toy:FO059_07580"/>
<evidence type="ECO:0000256" key="2">
    <source>
        <dbReference type="ARBA" id="ARBA00022448"/>
    </source>
</evidence>
<keyword evidence="5 9" id="KW-0067">ATP-binding</keyword>
<dbReference type="InterPro" id="IPR020476">
    <property type="entry name" value="Nudix_hydrolase"/>
</dbReference>
<dbReference type="OrthoDB" id="9802264at2"/>
<dbReference type="Gene3D" id="3.40.50.300">
    <property type="entry name" value="P-loop containing nucleotide triphosphate hydrolases"/>
    <property type="match status" value="1"/>
</dbReference>
<evidence type="ECO:0000256" key="4">
    <source>
        <dbReference type="ARBA" id="ARBA00022801"/>
    </source>
</evidence>
<dbReference type="InterPro" id="IPR003439">
    <property type="entry name" value="ABC_transporter-like_ATP-bd"/>
</dbReference>
<evidence type="ECO:0000256" key="5">
    <source>
        <dbReference type="ARBA" id="ARBA00022840"/>
    </source>
</evidence>
<evidence type="ECO:0000256" key="6">
    <source>
        <dbReference type="SAM" id="MobiDB-lite"/>
    </source>
</evidence>
<organism evidence="9 10">
    <name type="scientific">Tomitella fengzijianii</name>
    <dbReference type="NCBI Taxonomy" id="2597660"/>
    <lineage>
        <taxon>Bacteria</taxon>
        <taxon>Bacillati</taxon>
        <taxon>Actinomycetota</taxon>
        <taxon>Actinomycetes</taxon>
        <taxon>Mycobacteriales</taxon>
        <taxon>Tomitella</taxon>
    </lineage>
</organism>
<dbReference type="InterPro" id="IPR015797">
    <property type="entry name" value="NUDIX_hydrolase-like_dom_sf"/>
</dbReference>
<dbReference type="InterPro" id="IPR017871">
    <property type="entry name" value="ABC_transporter-like_CS"/>
</dbReference>
<dbReference type="PROSITE" id="PS50893">
    <property type="entry name" value="ABC_TRANSPORTER_2"/>
    <property type="match status" value="1"/>
</dbReference>
<dbReference type="CDD" id="cd03425">
    <property type="entry name" value="NUDIX_MutT_NudA_like"/>
    <property type="match status" value="1"/>
</dbReference>